<dbReference type="EMBL" id="KT363872">
    <property type="protein sequence ID" value="ALA06838.1"/>
    <property type="molecule type" value="Genomic_DNA"/>
</dbReference>
<name>A0A0K2CN72_9CAUD</name>
<keyword evidence="2" id="KW-1185">Reference proteome</keyword>
<protein>
    <submittedName>
        <fullName evidence="1">Uncharacterized protein</fullName>
    </submittedName>
</protein>
<gene>
    <name evidence="1" type="ORF">Mordin_22</name>
</gene>
<proteinExistence type="predicted"/>
<accession>A0A0K2CN72</accession>
<organism evidence="1 2">
    <name type="scientific">Citrobacter phage Mordin</name>
    <dbReference type="NCBI Taxonomy" id="1701846"/>
    <lineage>
        <taxon>Viruses</taxon>
        <taxon>Duplodnaviria</taxon>
        <taxon>Heunggongvirae</taxon>
        <taxon>Uroviricota</taxon>
        <taxon>Caudoviricetes</taxon>
        <taxon>Andersonviridae</taxon>
        <taxon>Ounavirinae</taxon>
        <taxon>Mooglevirus</taxon>
        <taxon>Mooglevirus mordin</taxon>
    </lineage>
</organism>
<evidence type="ECO:0000313" key="2">
    <source>
        <dbReference type="Proteomes" id="UP000223172"/>
    </source>
</evidence>
<dbReference type="Proteomes" id="UP000223172">
    <property type="component" value="Segment"/>
</dbReference>
<reference evidence="1 2" key="1">
    <citation type="journal article" date="2015" name="Genome Announc.">
        <title>Complete Genome Sequence of Citrobacter freundii Myophage Mordin.</title>
        <authorList>
            <person name="Guan J."/>
            <person name="Snowden J.D."/>
            <person name="Cahill J.L."/>
            <person name="Rasche E.S."/>
            <person name="Kuty Everett G.F."/>
        </authorList>
    </citation>
    <scope>NUCLEOTIDE SEQUENCE [LARGE SCALE GENOMIC DNA]</scope>
</reference>
<evidence type="ECO:0000313" key="1">
    <source>
        <dbReference type="EMBL" id="ALA06838.1"/>
    </source>
</evidence>
<sequence>MFSFNNYEGRKRPSKINLEKFMIDLIRNARIRSKDNSLYLFYIPRRSLYYVADLDLKVKMPDGSWKEHIRYIDCFNPKQTYARPLDMFNKDKWVVMTTTEARNFLDTGILPE</sequence>